<evidence type="ECO:0008006" key="4">
    <source>
        <dbReference type="Google" id="ProtNLM"/>
    </source>
</evidence>
<reference evidence="2 3" key="1">
    <citation type="submission" date="2018-07" db="EMBL/GenBank/DDBJ databases">
        <title>Dyadobacter roseus sp. nov., isolated from rose rhizosphere soil.</title>
        <authorList>
            <person name="Chen L."/>
        </authorList>
    </citation>
    <scope>NUCLEOTIDE SEQUENCE [LARGE SCALE GENOMIC DNA]</scope>
    <source>
        <strain evidence="2 3">RS19</strain>
    </source>
</reference>
<evidence type="ECO:0000313" key="2">
    <source>
        <dbReference type="EMBL" id="REA60120.1"/>
    </source>
</evidence>
<accession>A0A3D8YAK1</accession>
<dbReference type="EMBL" id="QNUL01000012">
    <property type="protein sequence ID" value="REA60120.1"/>
    <property type="molecule type" value="Genomic_DNA"/>
</dbReference>
<keyword evidence="3" id="KW-1185">Reference proteome</keyword>
<comment type="caution">
    <text evidence="2">The sequence shown here is derived from an EMBL/GenBank/DDBJ whole genome shotgun (WGS) entry which is preliminary data.</text>
</comment>
<sequence>MKKLAILIFAALAVTACNNDKQTSSEGHDSDKHSKSENPKTKELMDLHDAIMPKMGEIMTSRKLLENLVNDLDSLYKVNPTADLKMQKQNVLDVIDQLKVADKSMMDWMHQYKSDTLKSLDAGQQDAYIADQRSRMENVKDQTLNAISSSKETLKNVNK</sequence>
<evidence type="ECO:0000256" key="1">
    <source>
        <dbReference type="SAM" id="MobiDB-lite"/>
    </source>
</evidence>
<dbReference type="RefSeq" id="WP_115831865.1">
    <property type="nucleotide sequence ID" value="NZ_QNUL01000012.1"/>
</dbReference>
<dbReference type="Proteomes" id="UP000256373">
    <property type="component" value="Unassembled WGS sequence"/>
</dbReference>
<organism evidence="2 3">
    <name type="scientific">Dyadobacter luteus</name>
    <dbReference type="NCBI Taxonomy" id="2259619"/>
    <lineage>
        <taxon>Bacteria</taxon>
        <taxon>Pseudomonadati</taxon>
        <taxon>Bacteroidota</taxon>
        <taxon>Cytophagia</taxon>
        <taxon>Cytophagales</taxon>
        <taxon>Spirosomataceae</taxon>
        <taxon>Dyadobacter</taxon>
    </lineage>
</organism>
<feature type="region of interest" description="Disordered" evidence="1">
    <location>
        <begin position="20"/>
        <end position="43"/>
    </location>
</feature>
<evidence type="ECO:0000313" key="3">
    <source>
        <dbReference type="Proteomes" id="UP000256373"/>
    </source>
</evidence>
<dbReference type="OrthoDB" id="1436925at2"/>
<feature type="compositionally biased region" description="Basic and acidic residues" evidence="1">
    <location>
        <begin position="26"/>
        <end position="43"/>
    </location>
</feature>
<protein>
    <recommendedName>
        <fullName evidence="4">Viral A-type inclusion protein</fullName>
    </recommendedName>
</protein>
<gene>
    <name evidence="2" type="ORF">DSL64_15705</name>
</gene>
<dbReference type="AlphaFoldDB" id="A0A3D8YAK1"/>
<name>A0A3D8YAK1_9BACT</name>
<proteinExistence type="predicted"/>
<dbReference type="PROSITE" id="PS51257">
    <property type="entry name" value="PROKAR_LIPOPROTEIN"/>
    <property type="match status" value="1"/>
</dbReference>